<protein>
    <recommendedName>
        <fullName evidence="4">EexN family lipoprotein</fullName>
    </recommendedName>
</protein>
<evidence type="ECO:0000313" key="3">
    <source>
        <dbReference type="Proteomes" id="UP001195963"/>
    </source>
</evidence>
<evidence type="ECO:0000256" key="1">
    <source>
        <dbReference type="SAM" id="MobiDB-lite"/>
    </source>
</evidence>
<feature type="region of interest" description="Disordered" evidence="1">
    <location>
        <begin position="61"/>
        <end position="83"/>
    </location>
</feature>
<dbReference type="Proteomes" id="UP001195963">
    <property type="component" value="Unassembled WGS sequence"/>
</dbReference>
<proteinExistence type="predicted"/>
<accession>A0ABS7DXV8</accession>
<evidence type="ECO:0000313" key="2">
    <source>
        <dbReference type="EMBL" id="MBW8182268.1"/>
    </source>
</evidence>
<feature type="compositionally biased region" description="Polar residues" evidence="1">
    <location>
        <begin position="72"/>
        <end position="83"/>
    </location>
</feature>
<name>A0ABS7DXV8_9GAMM</name>
<feature type="compositionally biased region" description="Basic and acidic residues" evidence="1">
    <location>
        <begin position="61"/>
        <end position="71"/>
    </location>
</feature>
<dbReference type="PROSITE" id="PS51257">
    <property type="entry name" value="PROKAR_LIPOPROTEIN"/>
    <property type="match status" value="1"/>
</dbReference>
<keyword evidence="3" id="KW-1185">Reference proteome</keyword>
<gene>
    <name evidence="2" type="ORF">K0625_01190</name>
</gene>
<organism evidence="2 3">
    <name type="scientific">Shewanella nanhaiensis</name>
    <dbReference type="NCBI Taxonomy" id="2864872"/>
    <lineage>
        <taxon>Bacteria</taxon>
        <taxon>Pseudomonadati</taxon>
        <taxon>Pseudomonadota</taxon>
        <taxon>Gammaproteobacteria</taxon>
        <taxon>Alteromonadales</taxon>
        <taxon>Shewanellaceae</taxon>
        <taxon>Shewanella</taxon>
    </lineage>
</organism>
<evidence type="ECO:0008006" key="4">
    <source>
        <dbReference type="Google" id="ProtNLM"/>
    </source>
</evidence>
<dbReference type="EMBL" id="JAHZST010000001">
    <property type="protein sequence ID" value="MBW8182268.1"/>
    <property type="molecule type" value="Genomic_DNA"/>
</dbReference>
<dbReference type="RefSeq" id="WP_220107985.1">
    <property type="nucleotide sequence ID" value="NZ_JAHZST010000001.1"/>
</dbReference>
<sequence>MKYLLFIFFFVLCGCESSQDMFKSQSSDGGELVDTGIRCQMMARTGSNKKTKVCRTAQQRAKDEADAERSLNKLQKTGMTLGN</sequence>
<reference evidence="2 3" key="1">
    <citation type="submission" date="2021-07" db="EMBL/GenBank/DDBJ databases">
        <title>Shewanella sp. nov, isolated from SCS.</title>
        <authorList>
            <person name="Cao W.R."/>
        </authorList>
    </citation>
    <scope>NUCLEOTIDE SEQUENCE [LARGE SCALE GENOMIC DNA]</scope>
    <source>
        <strain evidence="2 3">NR704-98</strain>
    </source>
</reference>
<comment type="caution">
    <text evidence="2">The sequence shown here is derived from an EMBL/GenBank/DDBJ whole genome shotgun (WGS) entry which is preliminary data.</text>
</comment>